<sequence length="150" mass="17050">MNKYYCLTDESPAYVAAIVLHPSHKWHYVHESWKEWVESSKKMIIALWEDYKPVEASLPLDKIPAAANEFLNWRNKHLQPALIVDEYEHYCQSERVYGFTSAISWLSAGQIAALLRGTTLRVDPCSNTPMLFYALRVGSLPPGGLGLRGL</sequence>
<dbReference type="OrthoDB" id="5147528at2759"/>
<proteinExistence type="predicted"/>
<keyword evidence="2" id="KW-1185">Reference proteome</keyword>
<gene>
    <name evidence="1" type="ORF">HIM_11845</name>
</gene>
<accession>A0A0F7ZF97</accession>
<dbReference type="AlphaFoldDB" id="A0A0F7ZF97"/>
<dbReference type="Proteomes" id="UP000054481">
    <property type="component" value="Unassembled WGS sequence"/>
</dbReference>
<reference evidence="1 2" key="1">
    <citation type="journal article" date="2014" name="Genome Biol. Evol.">
        <title>Comparative genomics and transcriptomics analyses reveal divergent lifestyle features of nematode endoparasitic fungus Hirsutella minnesotensis.</title>
        <authorList>
            <person name="Lai Y."/>
            <person name="Liu K."/>
            <person name="Zhang X."/>
            <person name="Zhang X."/>
            <person name="Li K."/>
            <person name="Wang N."/>
            <person name="Shu C."/>
            <person name="Wu Y."/>
            <person name="Wang C."/>
            <person name="Bushley K.E."/>
            <person name="Xiang M."/>
            <person name="Liu X."/>
        </authorList>
    </citation>
    <scope>NUCLEOTIDE SEQUENCE [LARGE SCALE GENOMIC DNA]</scope>
    <source>
        <strain evidence="1 2">3608</strain>
    </source>
</reference>
<organism evidence="1 2">
    <name type="scientific">Hirsutella minnesotensis 3608</name>
    <dbReference type="NCBI Taxonomy" id="1043627"/>
    <lineage>
        <taxon>Eukaryota</taxon>
        <taxon>Fungi</taxon>
        <taxon>Dikarya</taxon>
        <taxon>Ascomycota</taxon>
        <taxon>Pezizomycotina</taxon>
        <taxon>Sordariomycetes</taxon>
        <taxon>Hypocreomycetidae</taxon>
        <taxon>Hypocreales</taxon>
        <taxon>Ophiocordycipitaceae</taxon>
        <taxon>Hirsutella</taxon>
    </lineage>
</organism>
<evidence type="ECO:0000313" key="1">
    <source>
        <dbReference type="EMBL" id="KJZ68761.1"/>
    </source>
</evidence>
<evidence type="ECO:0000313" key="2">
    <source>
        <dbReference type="Proteomes" id="UP000054481"/>
    </source>
</evidence>
<name>A0A0F7ZF97_9HYPO</name>
<protein>
    <submittedName>
        <fullName evidence="1">Uncharacterized protein</fullName>
    </submittedName>
</protein>
<dbReference type="EMBL" id="KQ030817">
    <property type="protein sequence ID" value="KJZ68761.1"/>
    <property type="molecule type" value="Genomic_DNA"/>
</dbReference>